<evidence type="ECO:0000259" key="5">
    <source>
        <dbReference type="PROSITE" id="PS51118"/>
    </source>
</evidence>
<evidence type="ECO:0000256" key="1">
    <source>
        <dbReference type="ARBA" id="ARBA00023015"/>
    </source>
</evidence>
<proteinExistence type="predicted"/>
<evidence type="ECO:0000313" key="7">
    <source>
        <dbReference type="Proteomes" id="UP000316806"/>
    </source>
</evidence>
<dbReference type="EMBL" id="CP040916">
    <property type="protein sequence ID" value="QDQ13096.1"/>
    <property type="molecule type" value="Genomic_DNA"/>
</dbReference>
<dbReference type="Proteomes" id="UP000316806">
    <property type="component" value="Chromosome"/>
</dbReference>
<evidence type="ECO:0000256" key="3">
    <source>
        <dbReference type="ARBA" id="ARBA00023163"/>
    </source>
</evidence>
<keyword evidence="3" id="KW-0804">Transcription</keyword>
<keyword evidence="2" id="KW-0238">DNA-binding</keyword>
<dbReference type="PANTHER" id="PTHR33204:SF39">
    <property type="entry name" value="TRANSCRIPTIONAL REGULATORY PROTEIN"/>
    <property type="match status" value="1"/>
</dbReference>
<feature type="domain" description="HTH hxlR-type" evidence="5">
    <location>
        <begin position="44"/>
        <end position="142"/>
    </location>
</feature>
<evidence type="ECO:0000256" key="2">
    <source>
        <dbReference type="ARBA" id="ARBA00023125"/>
    </source>
</evidence>
<dbReference type="PROSITE" id="PS51118">
    <property type="entry name" value="HTH_HXLR"/>
    <property type="match status" value="1"/>
</dbReference>
<sequence length="160" mass="18051">MEEGTLKSPSNSGGTVPRGAAEEYGTGVDYGDADPFQWDTREDCQVRQILDRIADKWSLLVIALLDRRRLRFTELRREIDGISQRMLTVTLRQLERDGLVQRTVHPVVPPRVEYELTPLGRTLHHTIQSLVSWTEEHQNEIAAARSAYDTRAAAEAGPDA</sequence>
<dbReference type="RefSeq" id="WP_144320402.1">
    <property type="nucleotide sequence ID" value="NZ_CP040916.1"/>
</dbReference>
<keyword evidence="1" id="KW-0805">Transcription regulation</keyword>
<feature type="region of interest" description="Disordered" evidence="4">
    <location>
        <begin position="1"/>
        <end position="26"/>
    </location>
</feature>
<dbReference type="InterPro" id="IPR002577">
    <property type="entry name" value="HTH_HxlR"/>
</dbReference>
<dbReference type="AlphaFoldDB" id="A0A516RBR2"/>
<dbReference type="Gene3D" id="1.10.10.10">
    <property type="entry name" value="Winged helix-like DNA-binding domain superfamily/Winged helix DNA-binding domain"/>
    <property type="match status" value="1"/>
</dbReference>
<dbReference type="InterPro" id="IPR036388">
    <property type="entry name" value="WH-like_DNA-bd_sf"/>
</dbReference>
<dbReference type="Pfam" id="PF01638">
    <property type="entry name" value="HxlR"/>
    <property type="match status" value="1"/>
</dbReference>
<name>A0A516RBR2_STRST</name>
<accession>A0A516RBR2</accession>
<dbReference type="SUPFAM" id="SSF46785">
    <property type="entry name" value="Winged helix' DNA-binding domain"/>
    <property type="match status" value="1"/>
</dbReference>
<dbReference type="GO" id="GO:0003677">
    <property type="term" value="F:DNA binding"/>
    <property type="evidence" value="ECO:0007669"/>
    <property type="project" value="UniProtKB-KW"/>
</dbReference>
<dbReference type="PANTHER" id="PTHR33204">
    <property type="entry name" value="TRANSCRIPTIONAL REGULATOR, MARR FAMILY"/>
    <property type="match status" value="1"/>
</dbReference>
<organism evidence="6 7">
    <name type="scientific">Streptomyces spectabilis</name>
    <dbReference type="NCBI Taxonomy" id="68270"/>
    <lineage>
        <taxon>Bacteria</taxon>
        <taxon>Bacillati</taxon>
        <taxon>Actinomycetota</taxon>
        <taxon>Actinomycetes</taxon>
        <taxon>Kitasatosporales</taxon>
        <taxon>Streptomycetaceae</taxon>
        <taxon>Streptomyces</taxon>
    </lineage>
</organism>
<gene>
    <name evidence="6" type="ORF">FH965_23135</name>
</gene>
<reference evidence="6 7" key="1">
    <citation type="journal article" date="2019" name="J. Ind. Microbiol. Biotechnol.">
        <title>The complete genomic sequence of Streptomyces spectabilis NRRL-2792 and identification of secondary metabolite biosynthetic gene clusters.</title>
        <authorList>
            <person name="Sinha A."/>
            <person name="Phillips-Salemka S."/>
            <person name="Niraula T.A."/>
            <person name="Short K.A."/>
            <person name="Niraula N.P."/>
        </authorList>
    </citation>
    <scope>NUCLEOTIDE SEQUENCE [LARGE SCALE GENOMIC DNA]</scope>
    <source>
        <strain evidence="6 7">NRRL 2792</strain>
    </source>
</reference>
<evidence type="ECO:0000313" key="6">
    <source>
        <dbReference type="EMBL" id="QDQ13096.1"/>
    </source>
</evidence>
<evidence type="ECO:0000256" key="4">
    <source>
        <dbReference type="SAM" id="MobiDB-lite"/>
    </source>
</evidence>
<dbReference type="InterPro" id="IPR036390">
    <property type="entry name" value="WH_DNA-bd_sf"/>
</dbReference>
<protein>
    <submittedName>
        <fullName evidence="6">Helix-turn-helix transcriptional regulator</fullName>
    </submittedName>
</protein>